<dbReference type="PANTHER" id="PTHR33204:SF29">
    <property type="entry name" value="TRANSCRIPTIONAL REGULATOR"/>
    <property type="match status" value="1"/>
</dbReference>
<sequence length="119" mass="13039">MKARYSCAVELAVDVMGGKWKPVILARLKESPHRYGQLRRAIPSITEKVLTEQLRELVAAGLVNRTEVAGRVPTVEYRLTPSGDELRPALTALYEWGSRYAERNGIAVGSAGTDGQEGN</sequence>
<gene>
    <name evidence="5" type="ORF">ACFSVL_24235</name>
</gene>
<comment type="caution">
    <text evidence="5">The sequence shown here is derived from an EMBL/GenBank/DDBJ whole genome shotgun (WGS) entry which is preliminary data.</text>
</comment>
<dbReference type="Pfam" id="PF01638">
    <property type="entry name" value="HxlR"/>
    <property type="match status" value="1"/>
</dbReference>
<protein>
    <submittedName>
        <fullName evidence="5">Winged helix-turn-helix transcriptional regulator</fullName>
    </submittedName>
</protein>
<dbReference type="InterPro" id="IPR036390">
    <property type="entry name" value="WH_DNA-bd_sf"/>
</dbReference>
<name>A0ABW5HBR1_9PSEU</name>
<evidence type="ECO:0000256" key="2">
    <source>
        <dbReference type="ARBA" id="ARBA00023125"/>
    </source>
</evidence>
<dbReference type="EMBL" id="JBHUKS010000016">
    <property type="protein sequence ID" value="MFD2470521.1"/>
    <property type="molecule type" value="Genomic_DNA"/>
</dbReference>
<evidence type="ECO:0000259" key="4">
    <source>
        <dbReference type="PROSITE" id="PS51118"/>
    </source>
</evidence>
<organism evidence="5 6">
    <name type="scientific">Amycolatopsis silviterrae</name>
    <dbReference type="NCBI Taxonomy" id="1656914"/>
    <lineage>
        <taxon>Bacteria</taxon>
        <taxon>Bacillati</taxon>
        <taxon>Actinomycetota</taxon>
        <taxon>Actinomycetes</taxon>
        <taxon>Pseudonocardiales</taxon>
        <taxon>Pseudonocardiaceae</taxon>
        <taxon>Amycolatopsis</taxon>
    </lineage>
</organism>
<proteinExistence type="predicted"/>
<evidence type="ECO:0000313" key="5">
    <source>
        <dbReference type="EMBL" id="MFD2470521.1"/>
    </source>
</evidence>
<dbReference type="InterPro" id="IPR036388">
    <property type="entry name" value="WH-like_DNA-bd_sf"/>
</dbReference>
<evidence type="ECO:0000256" key="1">
    <source>
        <dbReference type="ARBA" id="ARBA00023015"/>
    </source>
</evidence>
<dbReference type="PANTHER" id="PTHR33204">
    <property type="entry name" value="TRANSCRIPTIONAL REGULATOR, MARR FAMILY"/>
    <property type="match status" value="1"/>
</dbReference>
<dbReference type="PROSITE" id="PS51118">
    <property type="entry name" value="HTH_HXLR"/>
    <property type="match status" value="1"/>
</dbReference>
<dbReference type="Proteomes" id="UP001597483">
    <property type="component" value="Unassembled WGS sequence"/>
</dbReference>
<evidence type="ECO:0000256" key="3">
    <source>
        <dbReference type="ARBA" id="ARBA00023163"/>
    </source>
</evidence>
<dbReference type="RefSeq" id="WP_378307816.1">
    <property type="nucleotide sequence ID" value="NZ_JBHUKS010000016.1"/>
</dbReference>
<evidence type="ECO:0000313" key="6">
    <source>
        <dbReference type="Proteomes" id="UP001597483"/>
    </source>
</evidence>
<keyword evidence="1" id="KW-0805">Transcription regulation</keyword>
<dbReference type="SUPFAM" id="SSF46785">
    <property type="entry name" value="Winged helix' DNA-binding domain"/>
    <property type="match status" value="1"/>
</dbReference>
<reference evidence="6" key="1">
    <citation type="journal article" date="2019" name="Int. J. Syst. Evol. Microbiol.">
        <title>The Global Catalogue of Microorganisms (GCM) 10K type strain sequencing project: providing services to taxonomists for standard genome sequencing and annotation.</title>
        <authorList>
            <consortium name="The Broad Institute Genomics Platform"/>
            <consortium name="The Broad Institute Genome Sequencing Center for Infectious Disease"/>
            <person name="Wu L."/>
            <person name="Ma J."/>
        </authorList>
    </citation>
    <scope>NUCLEOTIDE SEQUENCE [LARGE SCALE GENOMIC DNA]</scope>
    <source>
        <strain evidence="6">CGMCC 4.7641</strain>
    </source>
</reference>
<keyword evidence="2" id="KW-0238">DNA-binding</keyword>
<dbReference type="Gene3D" id="1.10.10.10">
    <property type="entry name" value="Winged helix-like DNA-binding domain superfamily/Winged helix DNA-binding domain"/>
    <property type="match status" value="1"/>
</dbReference>
<dbReference type="InterPro" id="IPR002577">
    <property type="entry name" value="HTH_HxlR"/>
</dbReference>
<accession>A0ABW5HBR1</accession>
<keyword evidence="3" id="KW-0804">Transcription</keyword>
<keyword evidence="6" id="KW-1185">Reference proteome</keyword>
<feature type="domain" description="HTH hxlR-type" evidence="4">
    <location>
        <begin position="7"/>
        <end position="105"/>
    </location>
</feature>